<feature type="domain" description="Histidine kinase/HSP90-like ATPase" evidence="2">
    <location>
        <begin position="269"/>
        <end position="359"/>
    </location>
</feature>
<dbReference type="AlphaFoldDB" id="A0A5N0EKM9"/>
<dbReference type="RefSeq" id="WP_150401573.1">
    <property type="nucleotide sequence ID" value="NZ_VXLC01000003.1"/>
</dbReference>
<comment type="caution">
    <text evidence="3">The sequence shown here is derived from an EMBL/GenBank/DDBJ whole genome shotgun (WGS) entry which is preliminary data.</text>
</comment>
<gene>
    <name evidence="3" type="ORF">F3087_10160</name>
</gene>
<evidence type="ECO:0000256" key="1">
    <source>
        <dbReference type="SAM" id="Phobius"/>
    </source>
</evidence>
<dbReference type="GO" id="GO:0005524">
    <property type="term" value="F:ATP binding"/>
    <property type="evidence" value="ECO:0007669"/>
    <property type="project" value="UniProtKB-KW"/>
</dbReference>
<evidence type="ECO:0000313" key="3">
    <source>
        <dbReference type="EMBL" id="KAA8889299.1"/>
    </source>
</evidence>
<feature type="transmembrane region" description="Helical" evidence="1">
    <location>
        <begin position="161"/>
        <end position="185"/>
    </location>
</feature>
<keyword evidence="1" id="KW-1133">Transmembrane helix</keyword>
<feature type="transmembrane region" description="Helical" evidence="1">
    <location>
        <begin position="131"/>
        <end position="149"/>
    </location>
</feature>
<keyword evidence="3" id="KW-0547">Nucleotide-binding</keyword>
<accession>A0A5N0EKM9</accession>
<dbReference type="EMBL" id="VXLC01000003">
    <property type="protein sequence ID" value="KAA8889299.1"/>
    <property type="molecule type" value="Genomic_DNA"/>
</dbReference>
<keyword evidence="3" id="KW-0067">ATP-binding</keyword>
<feature type="transmembrane region" description="Helical" evidence="1">
    <location>
        <begin position="48"/>
        <end position="71"/>
    </location>
</feature>
<keyword evidence="1" id="KW-0472">Membrane</keyword>
<evidence type="ECO:0000313" key="4">
    <source>
        <dbReference type="Proteomes" id="UP000323876"/>
    </source>
</evidence>
<feature type="transmembrane region" description="Helical" evidence="1">
    <location>
        <begin position="109"/>
        <end position="126"/>
    </location>
</feature>
<evidence type="ECO:0000259" key="2">
    <source>
        <dbReference type="Pfam" id="PF13581"/>
    </source>
</evidence>
<feature type="transmembrane region" description="Helical" evidence="1">
    <location>
        <begin position="15"/>
        <end position="36"/>
    </location>
</feature>
<dbReference type="Gene3D" id="3.30.565.10">
    <property type="entry name" value="Histidine kinase-like ATPase, C-terminal domain"/>
    <property type="match status" value="1"/>
</dbReference>
<dbReference type="InterPro" id="IPR003594">
    <property type="entry name" value="HATPase_dom"/>
</dbReference>
<reference evidence="3 4" key="1">
    <citation type="submission" date="2019-09" db="EMBL/GenBank/DDBJ databases">
        <authorList>
            <person name="Wang X."/>
        </authorList>
    </citation>
    <scope>NUCLEOTIDE SEQUENCE [LARGE SCALE GENOMIC DNA]</scope>
    <source>
        <strain evidence="3 4">CICC 11023</strain>
    </source>
</reference>
<dbReference type="SUPFAM" id="SSF55874">
    <property type="entry name" value="ATPase domain of HSP90 chaperone/DNA topoisomerase II/histidine kinase"/>
    <property type="match status" value="1"/>
</dbReference>
<organism evidence="3 4">
    <name type="scientific">Nocardia colli</name>
    <dbReference type="NCBI Taxonomy" id="2545717"/>
    <lineage>
        <taxon>Bacteria</taxon>
        <taxon>Bacillati</taxon>
        <taxon>Actinomycetota</taxon>
        <taxon>Actinomycetes</taxon>
        <taxon>Mycobacteriales</taxon>
        <taxon>Nocardiaceae</taxon>
        <taxon>Nocardia</taxon>
    </lineage>
</organism>
<sequence length="395" mass="42040">MTETAVPRRSAEARLVRGAGLFVGSGGLFYAALTVPTALTQSSLAASWWTPLAITVIYLPAVLIAVAALGWRFDLMRWAVVVFAFGYLFATISWLVVRVDAVVPPEQSLWITWIPGLPAVALALFWRRIPFGYLVLAAALDQTAAAYARGPDAHNPIVPDFLFAVAYSALPCAACVVLVQVGRALDQTSHTVRAKATATAAAEARRFERKRFDALAHDWVIATLLEASRAPNSAVLTHHADITLRDLERLRAGRPAQDNLDLDQVVASIRATAAEVDDSVQLHTDQVAGVALTVPSDVATALAAAVGEALRNWQRHAGSPDHEAACAVMVRADAESVQVEVVDDGVGFDPALVPPDRIGLRASIIDRLAELPGGWSAIDAAPGRGCRISTGWVAS</sequence>
<keyword evidence="1" id="KW-0812">Transmembrane</keyword>
<keyword evidence="4" id="KW-1185">Reference proteome</keyword>
<dbReference type="Proteomes" id="UP000323876">
    <property type="component" value="Unassembled WGS sequence"/>
</dbReference>
<dbReference type="OrthoDB" id="144293at2"/>
<feature type="transmembrane region" description="Helical" evidence="1">
    <location>
        <begin position="78"/>
        <end position="97"/>
    </location>
</feature>
<dbReference type="InterPro" id="IPR036890">
    <property type="entry name" value="HATPase_C_sf"/>
</dbReference>
<name>A0A5N0EKM9_9NOCA</name>
<proteinExistence type="predicted"/>
<dbReference type="Pfam" id="PF13581">
    <property type="entry name" value="HATPase_c_2"/>
    <property type="match status" value="1"/>
</dbReference>
<protein>
    <submittedName>
        <fullName evidence="3">ATP-binding protein</fullName>
    </submittedName>
</protein>